<reference evidence="1" key="1">
    <citation type="submission" date="2021-02" db="EMBL/GenBank/DDBJ databases">
        <authorList>
            <consortium name="DOE Joint Genome Institute"/>
            <person name="Ahrendt S."/>
            <person name="Looney B.P."/>
            <person name="Miyauchi S."/>
            <person name="Morin E."/>
            <person name="Drula E."/>
            <person name="Courty P.E."/>
            <person name="Chicoki N."/>
            <person name="Fauchery L."/>
            <person name="Kohler A."/>
            <person name="Kuo A."/>
            <person name="Labutti K."/>
            <person name="Pangilinan J."/>
            <person name="Lipzen A."/>
            <person name="Riley R."/>
            <person name="Andreopoulos W."/>
            <person name="He G."/>
            <person name="Johnson J."/>
            <person name="Barry K.W."/>
            <person name="Grigoriev I.V."/>
            <person name="Nagy L."/>
            <person name="Hibbett D."/>
            <person name="Henrissat B."/>
            <person name="Matheny P.B."/>
            <person name="Labbe J."/>
            <person name="Martin F."/>
        </authorList>
    </citation>
    <scope>NUCLEOTIDE SEQUENCE</scope>
    <source>
        <strain evidence="1">EC-137</strain>
    </source>
</reference>
<name>A0ACB8QV44_9AGAM</name>
<evidence type="ECO:0000313" key="1">
    <source>
        <dbReference type="EMBL" id="KAI0035495.1"/>
    </source>
</evidence>
<accession>A0ACB8QV44</accession>
<dbReference type="EMBL" id="MU273483">
    <property type="protein sequence ID" value="KAI0035495.1"/>
    <property type="molecule type" value="Genomic_DNA"/>
</dbReference>
<sequence>MYETSWDSPELDFTIEDLTSAIHRVPPELWREIFFKVFVECKPSRRHRSIGWVKVAHVCRKWRYIALEFPKIWARSICSLPGGTNAFMERARNALLVLDSTPTCEQCLTSQQLELAVTNLHRIEALSHDDAFDWWHSLGKRPYPHLKALRVSPIQEAIPMTHLRGFPLSFTPSVPVFPALRSLTLVSGGNSVAQTLCILQHTPVLESLFLYRAISKHDNGDVSDFTGKVVALTKLSTFEMRDSAARIGLILRHTSFPVSTDIYLIPDFWPFQDDPELRKCLSSRIQQPAYDVLNVVPYDPITDSDTLPQCSGFERHYPRDLRSFTWKISFSVYGDTLRSVGTLTFLAHEEPVRRIVRTLRDALVTTLELGDIPKPDLSELAHTMRRHAAAAYGHRWIVENGILKVLDEVGFSRMQVVVLDMSLVMDARPPSAHVVRSRWRDLNNVLERRAQLGYPVTRLRLVGQRYALGEDALAEEDLGSRRARRVVPDVIDDRTPY</sequence>
<proteinExistence type="predicted"/>
<reference evidence="1" key="2">
    <citation type="journal article" date="2022" name="New Phytol.">
        <title>Evolutionary transition to the ectomycorrhizal habit in the genomes of a hyperdiverse lineage of mushroom-forming fungi.</title>
        <authorList>
            <person name="Looney B."/>
            <person name="Miyauchi S."/>
            <person name="Morin E."/>
            <person name="Drula E."/>
            <person name="Courty P.E."/>
            <person name="Kohler A."/>
            <person name="Kuo A."/>
            <person name="LaButti K."/>
            <person name="Pangilinan J."/>
            <person name="Lipzen A."/>
            <person name="Riley R."/>
            <person name="Andreopoulos W."/>
            <person name="He G."/>
            <person name="Johnson J."/>
            <person name="Nolan M."/>
            <person name="Tritt A."/>
            <person name="Barry K.W."/>
            <person name="Grigoriev I.V."/>
            <person name="Nagy L.G."/>
            <person name="Hibbett D."/>
            <person name="Henrissat B."/>
            <person name="Matheny P.B."/>
            <person name="Labbe J."/>
            <person name="Martin F.M."/>
        </authorList>
    </citation>
    <scope>NUCLEOTIDE SEQUENCE</scope>
    <source>
        <strain evidence="1">EC-137</strain>
    </source>
</reference>
<keyword evidence="2" id="KW-1185">Reference proteome</keyword>
<evidence type="ECO:0000313" key="2">
    <source>
        <dbReference type="Proteomes" id="UP000814128"/>
    </source>
</evidence>
<gene>
    <name evidence="1" type="ORF">K488DRAFT_82937</name>
</gene>
<protein>
    <submittedName>
        <fullName evidence="1">Uncharacterized protein</fullName>
    </submittedName>
</protein>
<organism evidence="1 2">
    <name type="scientific">Vararia minispora EC-137</name>
    <dbReference type="NCBI Taxonomy" id="1314806"/>
    <lineage>
        <taxon>Eukaryota</taxon>
        <taxon>Fungi</taxon>
        <taxon>Dikarya</taxon>
        <taxon>Basidiomycota</taxon>
        <taxon>Agaricomycotina</taxon>
        <taxon>Agaricomycetes</taxon>
        <taxon>Russulales</taxon>
        <taxon>Lachnocladiaceae</taxon>
        <taxon>Vararia</taxon>
    </lineage>
</organism>
<comment type="caution">
    <text evidence="1">The sequence shown here is derived from an EMBL/GenBank/DDBJ whole genome shotgun (WGS) entry which is preliminary data.</text>
</comment>
<dbReference type="Proteomes" id="UP000814128">
    <property type="component" value="Unassembled WGS sequence"/>
</dbReference>